<evidence type="ECO:0008006" key="3">
    <source>
        <dbReference type="Google" id="ProtNLM"/>
    </source>
</evidence>
<proteinExistence type="predicted"/>
<dbReference type="EMBL" id="SEUJ01000078">
    <property type="protein sequence ID" value="KAA1150296.1"/>
    <property type="molecule type" value="Genomic_DNA"/>
</dbReference>
<evidence type="ECO:0000313" key="2">
    <source>
        <dbReference type="Proteomes" id="UP000322915"/>
    </source>
</evidence>
<keyword evidence="2" id="KW-1185">Reference proteome</keyword>
<name>A0ABQ6RCN6_9GAMM</name>
<comment type="caution">
    <text evidence="1">The sequence shown here is derived from an EMBL/GenBank/DDBJ whole genome shotgun (WGS) entry which is preliminary data.</text>
</comment>
<evidence type="ECO:0000313" key="1">
    <source>
        <dbReference type="EMBL" id="KAA1150296.1"/>
    </source>
</evidence>
<reference evidence="1 2" key="1">
    <citation type="submission" date="2019-01" db="EMBL/GenBank/DDBJ databases">
        <title>Genome sequences of marine Pseudoalteromonas species.</title>
        <authorList>
            <person name="Boraston A.B."/>
            <person name="Hehemann J.-H."/>
            <person name="Vickers C.J."/>
            <person name="Salama-Alber O."/>
            <person name="Abe K."/>
            <person name="Hettle A.J."/>
        </authorList>
    </citation>
    <scope>NUCLEOTIDE SEQUENCE [LARGE SCALE GENOMIC DNA]</scope>
    <source>
        <strain evidence="1 2">PS47</strain>
    </source>
</reference>
<accession>A0ABQ6RCN6</accession>
<dbReference type="Proteomes" id="UP000322915">
    <property type="component" value="Unassembled WGS sequence"/>
</dbReference>
<organism evidence="1 2">
    <name type="scientific">Pseudoalteromonas fuliginea</name>
    <dbReference type="NCBI Taxonomy" id="1872678"/>
    <lineage>
        <taxon>Bacteria</taxon>
        <taxon>Pseudomonadati</taxon>
        <taxon>Pseudomonadota</taxon>
        <taxon>Gammaproteobacteria</taxon>
        <taxon>Alteromonadales</taxon>
        <taxon>Pseudoalteromonadaceae</taxon>
        <taxon>Pseudoalteromonas</taxon>
    </lineage>
</organism>
<sequence length="273" mass="31558">MYGNIEFYCSRCGQLNSHEPDSNNDLPLAIDGEVEHQLEILNCTNCDNPSQVHVSKDPHSLNFDYHLNDGYKLGEGESEYQAVFKSAVFNLEQLTYHLLSENYVNNTYFNRLFYTQCIITLETYFGDALRCHVLSSDEYIKKFILTSEKLKNETYSLKLIIQNPNLLEDIVTSRLSEILYHNLGVVTKIYMNVLDIDLQKLIVNERRYFETAILIRHDCVHRSGKTKDGKAHYISRDDIQKLAKSVKQLILNLHDAMQYLDVNISENIGGISF</sequence>
<dbReference type="RefSeq" id="WP_149606872.1">
    <property type="nucleotide sequence ID" value="NZ_JBBMQW010000014.1"/>
</dbReference>
<protein>
    <recommendedName>
        <fullName evidence="3">HNH endonuclease</fullName>
    </recommendedName>
</protein>
<gene>
    <name evidence="1" type="ORF">EU509_19395</name>
</gene>